<evidence type="ECO:0000256" key="1">
    <source>
        <dbReference type="SAM" id="Coils"/>
    </source>
</evidence>
<feature type="domain" description="DUF2510" evidence="4">
    <location>
        <begin position="13"/>
        <end position="44"/>
    </location>
</feature>
<dbReference type="OrthoDB" id="5244233at2"/>
<name>A0A3P1SBU3_9ACTO</name>
<keyword evidence="3" id="KW-0812">Transmembrane</keyword>
<evidence type="ECO:0000256" key="2">
    <source>
        <dbReference type="SAM" id="MobiDB-lite"/>
    </source>
</evidence>
<sequence>MKGWLPMTHPPHGWYPDPSGQNLYRRWDGEKWSDLTSNDPSSPEATSLDPLHSGEANATASFPGTFARTAPSFGPQADSLEDLFPSRPVSPATARRQHWRKALAWTLIAGALLIQLGAIGVLAIENFNLENLVVEQRNEIDTLKRQREEENQRREQEAQTQATAWCAGVSEENRLAVPELFMKYQRAGRLTQEATQNACADRVAIAHAVSVVDFSLLQSIVIDECSHVPGEDTALVRGTLALAGPSVGDHVAESLQTGDVWIDVALVGARSSSPAATTRVEAVSPGESRTWEVTLPFQGLSDIHSCRIHSVSWWPSNAS</sequence>
<feature type="compositionally biased region" description="Polar residues" evidence="2">
    <location>
        <begin position="34"/>
        <end position="45"/>
    </location>
</feature>
<dbReference type="Pfam" id="PF10708">
    <property type="entry name" value="DUF2510"/>
    <property type="match status" value="1"/>
</dbReference>
<dbReference type="EMBL" id="RQZF01000014">
    <property type="protein sequence ID" value="RRC94524.1"/>
    <property type="molecule type" value="Genomic_DNA"/>
</dbReference>
<evidence type="ECO:0000313" key="5">
    <source>
        <dbReference type="EMBL" id="RRC94524.1"/>
    </source>
</evidence>
<feature type="transmembrane region" description="Helical" evidence="3">
    <location>
        <begin position="102"/>
        <end position="124"/>
    </location>
</feature>
<evidence type="ECO:0000313" key="6">
    <source>
        <dbReference type="Proteomes" id="UP000280444"/>
    </source>
</evidence>
<gene>
    <name evidence="5" type="ORF">EII11_09905</name>
</gene>
<proteinExistence type="predicted"/>
<comment type="caution">
    <text evidence="5">The sequence shown here is derived from an EMBL/GenBank/DDBJ whole genome shotgun (WGS) entry which is preliminary data.</text>
</comment>
<organism evidence="5 6">
    <name type="scientific">Schaalia canis</name>
    <dbReference type="NCBI Taxonomy" id="100469"/>
    <lineage>
        <taxon>Bacteria</taxon>
        <taxon>Bacillati</taxon>
        <taxon>Actinomycetota</taxon>
        <taxon>Actinomycetes</taxon>
        <taxon>Actinomycetales</taxon>
        <taxon>Actinomycetaceae</taxon>
        <taxon>Schaalia</taxon>
    </lineage>
</organism>
<dbReference type="AlphaFoldDB" id="A0A3P1SBU3"/>
<keyword evidence="6" id="KW-1185">Reference proteome</keyword>
<reference evidence="5 6" key="1">
    <citation type="submission" date="2018-11" db="EMBL/GenBank/DDBJ databases">
        <title>Genomes From Bacteria Associated with the Canine Oral Cavity: a Test Case for Automated Genome-Based Taxonomic Assignment.</title>
        <authorList>
            <person name="Coil D.A."/>
            <person name="Jospin G."/>
            <person name="Darling A.E."/>
            <person name="Wallis C."/>
            <person name="Davis I.J."/>
            <person name="Harris S."/>
            <person name="Eisen J.A."/>
            <person name="Holcombe L.J."/>
            <person name="O'Flynn C."/>
        </authorList>
    </citation>
    <scope>NUCLEOTIDE SEQUENCE [LARGE SCALE GENOMIC DNA]</scope>
    <source>
        <strain evidence="5 6">OH770</strain>
    </source>
</reference>
<keyword evidence="3" id="KW-0472">Membrane</keyword>
<feature type="region of interest" description="Disordered" evidence="2">
    <location>
        <begin position="1"/>
        <end position="20"/>
    </location>
</feature>
<dbReference type="Proteomes" id="UP000280444">
    <property type="component" value="Unassembled WGS sequence"/>
</dbReference>
<evidence type="ECO:0000256" key="3">
    <source>
        <dbReference type="SAM" id="Phobius"/>
    </source>
</evidence>
<feature type="coiled-coil region" evidence="1">
    <location>
        <begin position="126"/>
        <end position="160"/>
    </location>
</feature>
<feature type="region of interest" description="Disordered" evidence="2">
    <location>
        <begin position="33"/>
        <end position="79"/>
    </location>
</feature>
<keyword evidence="1" id="KW-0175">Coiled coil</keyword>
<protein>
    <submittedName>
        <fullName evidence="5">DUF2510 domain-containing protein</fullName>
    </submittedName>
</protein>
<dbReference type="InterPro" id="IPR018929">
    <property type="entry name" value="DUF2510"/>
</dbReference>
<keyword evidence="3" id="KW-1133">Transmembrane helix</keyword>
<accession>A0A3P1SBU3</accession>
<evidence type="ECO:0000259" key="4">
    <source>
        <dbReference type="Pfam" id="PF10708"/>
    </source>
</evidence>